<evidence type="ECO:0000313" key="1">
    <source>
        <dbReference type="EMBL" id="ENV99054.1"/>
    </source>
</evidence>
<sequence length="43" mass="4911">MNKITLILLVALLFCIFANYESFNLLKFYETAGGEINKTLPKD</sequence>
<accession>A0ABP2UFQ7</accession>
<reference evidence="1 2" key="1">
    <citation type="submission" date="2013-02" db="EMBL/GenBank/DDBJ databases">
        <title>The Genome Sequence of Acinetobacter calcoaceticus CIP 81.8.</title>
        <authorList>
            <consortium name="The Broad Institute Genome Sequencing Platform"/>
            <consortium name="The Broad Institute Genome Sequencing Center for Infectious Disease"/>
            <person name="Cerqueira G."/>
            <person name="Feldgarden M."/>
            <person name="Courvalin P."/>
            <person name="Perichon B."/>
            <person name="Grillot-Courvalin C."/>
            <person name="Clermont D."/>
            <person name="Rocha E."/>
            <person name="Yoon E.-J."/>
            <person name="Nemec A."/>
            <person name="Walker B."/>
            <person name="Young S.K."/>
            <person name="Zeng Q."/>
            <person name="Gargeya S."/>
            <person name="Fitzgerald M."/>
            <person name="Haas B."/>
            <person name="Abouelleil A."/>
            <person name="Alvarado L."/>
            <person name="Arachchi H.M."/>
            <person name="Berlin A.M."/>
            <person name="Chapman S.B."/>
            <person name="Dewar J."/>
            <person name="Goldberg J."/>
            <person name="Griggs A."/>
            <person name="Gujja S."/>
            <person name="Hansen M."/>
            <person name="Howarth C."/>
            <person name="Imamovic A."/>
            <person name="Larimer J."/>
            <person name="McCowan C."/>
            <person name="Murphy C."/>
            <person name="Neiman D."/>
            <person name="Pearson M."/>
            <person name="Priest M."/>
            <person name="Roberts A."/>
            <person name="Saif S."/>
            <person name="Shea T."/>
            <person name="Sisk P."/>
            <person name="Sykes S."/>
            <person name="Wortman J."/>
            <person name="Nusbaum C."/>
            <person name="Birren B."/>
        </authorList>
    </citation>
    <scope>NUCLEOTIDE SEQUENCE [LARGE SCALE GENOMIC DNA]</scope>
    <source>
        <strain evidence="1 2">CIP 81.8</strain>
    </source>
</reference>
<proteinExistence type="predicted"/>
<keyword evidence="2" id="KW-1185">Reference proteome</keyword>
<evidence type="ECO:0000313" key="2">
    <source>
        <dbReference type="Proteomes" id="UP000013024"/>
    </source>
</evidence>
<dbReference type="EMBL" id="APQI01000004">
    <property type="protein sequence ID" value="ENV99054.1"/>
    <property type="molecule type" value="Genomic_DNA"/>
</dbReference>
<dbReference type="Proteomes" id="UP000013024">
    <property type="component" value="Unassembled WGS sequence"/>
</dbReference>
<name>A0ABP2UFQ7_ACICA</name>
<protein>
    <submittedName>
        <fullName evidence="1">Uncharacterized protein</fullName>
    </submittedName>
</protein>
<organism evidence="1 2">
    <name type="scientific">Acinetobacter calcoaceticus DSM 30006 = CIP 81.8</name>
    <dbReference type="NCBI Taxonomy" id="981331"/>
    <lineage>
        <taxon>Bacteria</taxon>
        <taxon>Pseudomonadati</taxon>
        <taxon>Pseudomonadota</taxon>
        <taxon>Gammaproteobacteria</taxon>
        <taxon>Moraxellales</taxon>
        <taxon>Moraxellaceae</taxon>
        <taxon>Acinetobacter</taxon>
        <taxon>Acinetobacter calcoaceticus/baumannii complex</taxon>
    </lineage>
</organism>
<gene>
    <name evidence="1" type="ORF">F936_02137</name>
</gene>
<comment type="caution">
    <text evidence="1">The sequence shown here is derived from an EMBL/GenBank/DDBJ whole genome shotgun (WGS) entry which is preliminary data.</text>
</comment>